<name>A0A9X4BIM6_9GAMM</name>
<gene>
    <name evidence="1" type="ORF">OD750_023155</name>
</gene>
<dbReference type="RefSeq" id="WP_263540624.1">
    <property type="nucleotide sequence ID" value="NZ_JAOVZO020000020.1"/>
</dbReference>
<proteinExistence type="predicted"/>
<accession>A0A9X4BIM6</accession>
<dbReference type="AlphaFoldDB" id="A0A9X4BIM6"/>
<comment type="caution">
    <text evidence="1">The sequence shown here is derived from an EMBL/GenBank/DDBJ whole genome shotgun (WGS) entry which is preliminary data.</text>
</comment>
<protein>
    <submittedName>
        <fullName evidence="1">Uncharacterized protein</fullName>
    </submittedName>
</protein>
<organism evidence="1 2">
    <name type="scientific">Tahibacter soli</name>
    <dbReference type="NCBI Taxonomy" id="2983605"/>
    <lineage>
        <taxon>Bacteria</taxon>
        <taxon>Pseudomonadati</taxon>
        <taxon>Pseudomonadota</taxon>
        <taxon>Gammaproteobacteria</taxon>
        <taxon>Lysobacterales</taxon>
        <taxon>Rhodanobacteraceae</taxon>
        <taxon>Tahibacter</taxon>
    </lineage>
</organism>
<dbReference type="EMBL" id="JAOVZO020000020">
    <property type="protein sequence ID" value="MDC8015435.1"/>
    <property type="molecule type" value="Genomic_DNA"/>
</dbReference>
<sequence>MGLRDKRQKKWKQKAEDDVKKIAETARPYALIYFISNQAIRDKDRADTEDSLKVKYGIAVRILDRTWIVDKVVKHKRWQLVADILQFELQHLTKVVPGPLDTERLNDLDALDKKIEQAADGEVSLEVVEESLQTALLARGLGRARTEVDGRFDRAERLARSIDGDRQLQRIWYQRALTAIWWFDDAKEAIRLCDALSTATLESEWIWDLDKLVNLWLALVPTQGPDPQRTSALRKALQQHAEDTTKETSSLWARTQLLLMDLVIAFQTKQDLEPVLSSLRDVLGDIRRLIEFPVGPIVKLLREIGGTIGEFSGYDALLDRIIEIETERHGELAAGELRLERGLQKLDRKKFYGAIDDLAKAQFLLAKDEVRDEFIVAQAAVGVAYESVGLLFAARANLVFALDRCLYAHFKQGKIDPRALPIVRKLAWLELQLGRAPYVMAWVKWLPLLFRALSIDESKREKIEDEVRALDRVLGILVLKTPYESWAQLTRLPDVLHSLDLQMSRAAALFMLGHDELIRTQYSAEDDLEDFFNAWIYAQAADDLPESPSWHIGVATMTTVVLGCRVDVIVRGGTTSALLGESIISFLEAFYSTAVRSRELISPRAELTIEVRQSDTAKLPFSLRAIEDEFGETKLLLAHPIVPATALVGNGFQDAMFDLLAQVTAHLQLNIERKVFEELFSEHQAQDRAFHAARSILAVSNIFDQSPPGRAEDWVNDPAFAEYPLLRQVSWQPRPVAADVSAPSATELTFADEKPPETLFGADALKHRDIEAISPINIPLWSRAGWTGVGIATVSGERPFPIMVLAFQDIDAGRKIFRGWRKYIGPFDREGWIGVTVITGISRERPLDYRVAIGVGEKFLLAKAARSRRLVTTVYRMHDMTPASAQNLGTLLKLYKQAGRIVLQPGNFKMAQPGIPLEQEDIDLEIELSDLSVVPAWEVDASSPLVSAMFGIDDPFVPAGVIDPPFAEVRRRLRESKHRAT</sequence>
<dbReference type="Proteomes" id="UP001139971">
    <property type="component" value="Unassembled WGS sequence"/>
</dbReference>
<keyword evidence="2" id="KW-1185">Reference proteome</keyword>
<evidence type="ECO:0000313" key="2">
    <source>
        <dbReference type="Proteomes" id="UP001139971"/>
    </source>
</evidence>
<reference evidence="1" key="1">
    <citation type="submission" date="2023-02" db="EMBL/GenBank/DDBJ databases">
        <title>Tahibacter soli sp. nov. isolated from soil.</title>
        <authorList>
            <person name="Baek J.H."/>
            <person name="Lee J.K."/>
            <person name="Choi D.G."/>
            <person name="Jeon C.O."/>
        </authorList>
    </citation>
    <scope>NUCLEOTIDE SEQUENCE</scope>
    <source>
        <strain evidence="1">BL</strain>
    </source>
</reference>
<evidence type="ECO:0000313" key="1">
    <source>
        <dbReference type="EMBL" id="MDC8015435.1"/>
    </source>
</evidence>